<evidence type="ECO:0000313" key="3">
    <source>
        <dbReference type="Proteomes" id="UP000006744"/>
    </source>
</evidence>
<evidence type="ECO:0000256" key="1">
    <source>
        <dbReference type="SAM" id="Phobius"/>
    </source>
</evidence>
<keyword evidence="1" id="KW-0812">Transmembrane</keyword>
<dbReference type="EMBL" id="CP001186">
    <property type="protein sequence ID" value="ACK96952.1"/>
    <property type="molecule type" value="Genomic_DNA"/>
</dbReference>
<sequence>MSISIPSPQISSFANDDVESVNVVNATILAIMIFTVHKLMIQLTITVLF</sequence>
<protein>
    <submittedName>
        <fullName evidence="2">Uncharacterized protein</fullName>
    </submittedName>
</protein>
<proteinExistence type="predicted"/>
<dbReference type="HOGENOM" id="CLU_3131917_0_0_9"/>
<evidence type="ECO:0000313" key="2">
    <source>
        <dbReference type="EMBL" id="ACK96952.1"/>
    </source>
</evidence>
<dbReference type="Proteomes" id="UP000006744">
    <property type="component" value="Chromosome"/>
</dbReference>
<organism evidence="2 3">
    <name type="scientific">Bacillus cereus (strain G9842)</name>
    <dbReference type="NCBI Taxonomy" id="405531"/>
    <lineage>
        <taxon>Bacteria</taxon>
        <taxon>Bacillati</taxon>
        <taxon>Bacillota</taxon>
        <taxon>Bacilli</taxon>
        <taxon>Bacillales</taxon>
        <taxon>Bacillaceae</taxon>
        <taxon>Bacillus</taxon>
        <taxon>Bacillus cereus group</taxon>
    </lineage>
</organism>
<dbReference type="AlphaFoldDB" id="B7ILK7"/>
<keyword evidence="1" id="KW-1133">Transmembrane helix</keyword>
<name>B7ILK7_BACC2</name>
<accession>B7ILK7</accession>
<dbReference type="KEGG" id="bcg:BCG9842_B2246"/>
<reference evidence="2 3" key="1">
    <citation type="submission" date="2008-10" db="EMBL/GenBank/DDBJ databases">
        <title>Genome sequence of Bacillus cereus G9842.</title>
        <authorList>
            <person name="Dodson R.J."/>
            <person name="Durkin A.S."/>
            <person name="Rosovitz M.J."/>
            <person name="Rasko D.A."/>
            <person name="Hoffmaster A."/>
            <person name="Ravel J."/>
            <person name="Sutton G."/>
        </authorList>
    </citation>
    <scope>NUCLEOTIDE SEQUENCE [LARGE SCALE GENOMIC DNA]</scope>
    <source>
        <strain evidence="2 3">G9842</strain>
    </source>
</reference>
<feature type="transmembrane region" description="Helical" evidence="1">
    <location>
        <begin position="20"/>
        <end position="41"/>
    </location>
</feature>
<keyword evidence="1" id="KW-0472">Membrane</keyword>
<gene>
    <name evidence="2" type="ordered locus">BCG9842_B2246</name>
</gene>